<comment type="similarity">
    <text evidence="1 4">Belongs to the tRNA-intron endonuclease family.</text>
</comment>
<feature type="active site" evidence="5">
    <location>
        <position position="179"/>
    </location>
</feature>
<dbReference type="KEGG" id="tbl:TBLA_0C04020"/>
<dbReference type="InterPro" id="IPR011856">
    <property type="entry name" value="tRNA_endonuc-like_dom_sf"/>
</dbReference>
<dbReference type="InterPro" id="IPR006677">
    <property type="entry name" value="tRNA_intron_Endonuc_cat-like"/>
</dbReference>
<comment type="function">
    <text evidence="4">Constitutes one of the two catalytic subunit of the tRNA-splicing endonuclease complex, a complex responsible for identification and cleavage of the splice sites in pre-tRNA. It cleaves pre-tRNA at the 5'- and 3'-splice sites to release the intron. The products are an intron and two tRNA half-molecules bearing 2',3'-cyclic phosphate and 5'-OH termini. There are no conserved sequences at the splice sites, but the intron is invariably located at the same site in the gene, placing the splice sites an invariant distance from the constant structural features of the tRNA body.</text>
</comment>
<gene>
    <name evidence="8" type="primary">TBLA0C04020</name>
    <name evidence="8" type="ORF">TBLA_0C04020</name>
</gene>
<feature type="domain" description="TSEN34 N-terminal" evidence="7">
    <location>
        <begin position="8"/>
        <end position="66"/>
    </location>
</feature>
<dbReference type="InterPro" id="IPR036167">
    <property type="entry name" value="tRNA_intron_Endo_cat-like_sf"/>
</dbReference>
<dbReference type="PIRSF" id="PIRSF017250">
    <property type="entry name" value="tRNA_splic_SEN34"/>
    <property type="match status" value="1"/>
</dbReference>
<name>I2H1F0_HENB6</name>
<accession>I2H1F0</accession>
<evidence type="ECO:0000256" key="5">
    <source>
        <dbReference type="PIRSR" id="PIRSR017250-50"/>
    </source>
</evidence>
<dbReference type="Pfam" id="PF26577">
    <property type="entry name" value="TSEN34_N"/>
    <property type="match status" value="1"/>
</dbReference>
<evidence type="ECO:0000256" key="1">
    <source>
        <dbReference type="ARBA" id="ARBA00008078"/>
    </source>
</evidence>
<dbReference type="Proteomes" id="UP000002866">
    <property type="component" value="Chromosome 3"/>
</dbReference>
<dbReference type="STRING" id="1071380.I2H1F0"/>
<dbReference type="GeneID" id="14495182"/>
<dbReference type="EC" id="4.6.1.16" evidence="4"/>
<dbReference type="PANTHER" id="PTHR13070">
    <property type="entry name" value="TRNA-SPLICING ENDONUCLEASE SUBUNIT SEN34-RELATED"/>
    <property type="match status" value="1"/>
</dbReference>
<dbReference type="CDD" id="cd22363">
    <property type="entry name" value="tRNA-intron_lyase_C"/>
    <property type="match status" value="1"/>
</dbReference>
<dbReference type="GO" id="GO:0000214">
    <property type="term" value="C:tRNA-intron endonuclease complex"/>
    <property type="evidence" value="ECO:0007669"/>
    <property type="project" value="UniProtKB-UniRule"/>
</dbReference>
<dbReference type="GO" id="GO:0003676">
    <property type="term" value="F:nucleic acid binding"/>
    <property type="evidence" value="ECO:0007669"/>
    <property type="project" value="InterPro"/>
</dbReference>
<dbReference type="FunCoup" id="I2H1F0">
    <property type="interactions" value="166"/>
</dbReference>
<evidence type="ECO:0000259" key="6">
    <source>
        <dbReference type="Pfam" id="PF01974"/>
    </source>
</evidence>
<keyword evidence="2 4" id="KW-0819">tRNA processing</keyword>
<feature type="active site" evidence="5">
    <location>
        <position position="171"/>
    </location>
</feature>
<dbReference type="OrthoDB" id="48041at2759"/>
<evidence type="ECO:0000313" key="8">
    <source>
        <dbReference type="EMBL" id="CCH60202.1"/>
    </source>
</evidence>
<dbReference type="GO" id="GO:0000213">
    <property type="term" value="F:tRNA-intron lyase activity"/>
    <property type="evidence" value="ECO:0007669"/>
    <property type="project" value="UniProtKB-UniRule"/>
</dbReference>
<dbReference type="EMBL" id="HE806318">
    <property type="protein sequence ID" value="CCH60202.1"/>
    <property type="molecule type" value="Genomic_DNA"/>
</dbReference>
<dbReference type="SUPFAM" id="SSF53032">
    <property type="entry name" value="tRNA-intron endonuclease catalytic domain-like"/>
    <property type="match status" value="1"/>
</dbReference>
<dbReference type="Pfam" id="PF01974">
    <property type="entry name" value="tRNA_int_endo"/>
    <property type="match status" value="1"/>
</dbReference>
<sequence>MSCIDIEIGPSGHVGHVHSLEAARRLRTSHGVVGVLSGTLPAAAQQNCFLYLPLVLPHEEIAWLLRRCDDGDGDGKEKVRLVRRQVTENGSQLQEVSRKQAVEQARRDEKNIRFHMTYDNNSGITHSKELDPQYLRECQCTRCEVYTALKEGDASRVVAAGSRFGAQYTLYPGDPLRVHATMLVLPAVKNNQPWDVRALLSIARLATTVRKTVLLPSTSDTKTRATSDDTSIDRRQSHDTQNHVRFYRLEWTGFG</sequence>
<dbReference type="AlphaFoldDB" id="I2H1F0"/>
<organism evidence="8 9">
    <name type="scientific">Henningerozyma blattae (strain ATCC 34711 / CBS 6284 / DSM 70876 / NBRC 10599 / NRRL Y-10934 / UCD 77-7)</name>
    <name type="common">Yeast</name>
    <name type="synonym">Tetrapisispora blattae</name>
    <dbReference type="NCBI Taxonomy" id="1071380"/>
    <lineage>
        <taxon>Eukaryota</taxon>
        <taxon>Fungi</taxon>
        <taxon>Dikarya</taxon>
        <taxon>Ascomycota</taxon>
        <taxon>Saccharomycotina</taxon>
        <taxon>Saccharomycetes</taxon>
        <taxon>Saccharomycetales</taxon>
        <taxon>Saccharomycetaceae</taxon>
        <taxon>Henningerozyma</taxon>
    </lineage>
</organism>
<dbReference type="InterPro" id="IPR059049">
    <property type="entry name" value="TSEN34_N"/>
</dbReference>
<feature type="active site" evidence="5">
    <location>
        <position position="211"/>
    </location>
</feature>
<dbReference type="PANTHER" id="PTHR13070:SF0">
    <property type="entry name" value="TRNA-SPLICING ENDONUCLEASE SUBUNIT SEN34"/>
    <property type="match status" value="1"/>
</dbReference>
<feature type="domain" description="tRNA intron endonuclease catalytic" evidence="6">
    <location>
        <begin position="141"/>
        <end position="221"/>
    </location>
</feature>
<protein>
    <recommendedName>
        <fullName evidence="4">tRNA-splicing endonuclease subunit Sen34</fullName>
        <ecNumber evidence="4">4.6.1.16</ecNumber>
    </recommendedName>
</protein>
<dbReference type="GO" id="GO:0000379">
    <property type="term" value="P:tRNA-type intron splice site recognition and cleavage"/>
    <property type="evidence" value="ECO:0007669"/>
    <property type="project" value="UniProtKB-UniRule"/>
</dbReference>
<dbReference type="InterPro" id="IPR016690">
    <property type="entry name" value="TSEN34"/>
</dbReference>
<dbReference type="eggNOG" id="KOG4133">
    <property type="taxonomic scope" value="Eukaryota"/>
</dbReference>
<keyword evidence="9" id="KW-1185">Reference proteome</keyword>
<evidence type="ECO:0000256" key="3">
    <source>
        <dbReference type="ARBA" id="ARBA00023239"/>
    </source>
</evidence>
<dbReference type="HOGENOM" id="CLU_049366_0_0_1"/>
<dbReference type="Gene3D" id="3.40.1350.10">
    <property type="match status" value="1"/>
</dbReference>
<reference evidence="8 9" key="1">
    <citation type="journal article" date="2011" name="Proc. Natl. Acad. Sci. U.S.A.">
        <title>Evolutionary erosion of yeast sex chromosomes by mating-type switching accidents.</title>
        <authorList>
            <person name="Gordon J.L."/>
            <person name="Armisen D."/>
            <person name="Proux-Wera E."/>
            <person name="Oheigeartaigh S.S."/>
            <person name="Byrne K.P."/>
            <person name="Wolfe K.H."/>
        </authorList>
    </citation>
    <scope>NUCLEOTIDE SEQUENCE [LARGE SCALE GENOMIC DNA]</scope>
    <source>
        <strain evidence="9">ATCC 34711 / CBS 6284 / DSM 70876 / NBRC 10599 / NRRL Y-10934 / UCD 77-7</strain>
    </source>
</reference>
<dbReference type="InParanoid" id="I2H1F0"/>
<evidence type="ECO:0000313" key="9">
    <source>
        <dbReference type="Proteomes" id="UP000002866"/>
    </source>
</evidence>
<dbReference type="RefSeq" id="XP_004179721.1">
    <property type="nucleotide sequence ID" value="XM_004179673.1"/>
</dbReference>
<evidence type="ECO:0000256" key="4">
    <source>
        <dbReference type="PIRNR" id="PIRNR017250"/>
    </source>
</evidence>
<keyword evidence="3 4" id="KW-0456">Lyase</keyword>
<evidence type="ECO:0000256" key="2">
    <source>
        <dbReference type="ARBA" id="ARBA00022694"/>
    </source>
</evidence>
<evidence type="ECO:0000259" key="7">
    <source>
        <dbReference type="Pfam" id="PF26577"/>
    </source>
</evidence>
<proteinExistence type="inferred from homology"/>